<gene>
    <name evidence="2" type="ORF">Tbon_00575</name>
</gene>
<dbReference type="RefSeq" id="WP_158065811.1">
    <property type="nucleotide sequence ID" value="NZ_CP042829.1"/>
</dbReference>
<keyword evidence="3" id="KW-1185">Reference proteome</keyword>
<dbReference type="EMBL" id="CP042829">
    <property type="protein sequence ID" value="QFG01866.1"/>
    <property type="molecule type" value="Genomic_DNA"/>
</dbReference>
<reference evidence="2 3" key="1">
    <citation type="submission" date="2019-08" db="EMBL/GenBank/DDBJ databases">
        <authorList>
            <person name="Toschakov S.V."/>
        </authorList>
    </citation>
    <scope>NUCLEOTIDE SEQUENCE [LARGE SCALE GENOMIC DNA]</scope>
    <source>
        <strain evidence="2 3">3753O</strain>
    </source>
</reference>
<feature type="compositionally biased region" description="Basic and acidic residues" evidence="1">
    <location>
        <begin position="128"/>
        <end position="138"/>
    </location>
</feature>
<dbReference type="Proteomes" id="UP000326331">
    <property type="component" value="Chromosome"/>
</dbReference>
<organism evidence="2 3">
    <name type="scientific">Tepidiforma bonchosmolovskayae</name>
    <dbReference type="NCBI Taxonomy" id="2601677"/>
    <lineage>
        <taxon>Bacteria</taxon>
        <taxon>Bacillati</taxon>
        <taxon>Chloroflexota</taxon>
        <taxon>Tepidiformia</taxon>
        <taxon>Tepidiformales</taxon>
        <taxon>Tepidiformaceae</taxon>
        <taxon>Tepidiforma</taxon>
    </lineage>
</organism>
<evidence type="ECO:0000313" key="2">
    <source>
        <dbReference type="EMBL" id="QFG01866.1"/>
    </source>
</evidence>
<sequence length="146" mass="16015">MTQPSRIIYLPPGVAAIPAAAPVAANGAPFDRNFFENVLPPAIAAFCSQVNCEVPVVELTTIDGVTHYVNGISGVADQWVALQTSSPDHDHPTQVFIPYQTIFRVEIHPEHDVRRHRLGFITESVTPKAERPAPERSKSRPAARRT</sequence>
<feature type="region of interest" description="Disordered" evidence="1">
    <location>
        <begin position="124"/>
        <end position="146"/>
    </location>
</feature>
<protein>
    <submittedName>
        <fullName evidence="2">Uncharacterized protein</fullName>
    </submittedName>
</protein>
<proteinExistence type="predicted"/>
<reference evidence="2 3" key="2">
    <citation type="submission" date="2019-10" db="EMBL/GenBank/DDBJ databases">
        <title>Thermopilla bonchosmolovskayae gen. nov., sp. nov., a moderately thermophilic Chloroflexi bacterium from a Chukotka hot spring (Arctic, Russia), representing a novel classis Thermopillaia, which include previously uncultivated lineage OLB14.</title>
        <authorList>
            <person name="Kochetkova T.V."/>
            <person name="Zayulina K.S."/>
            <person name="Zhigarkov V.S."/>
            <person name="Minaev N.V."/>
            <person name="Novikov A."/>
            <person name="Toshchakov S.V."/>
            <person name="Elcheninov A.G."/>
            <person name="Kublanov I.V."/>
        </authorList>
    </citation>
    <scope>NUCLEOTIDE SEQUENCE [LARGE SCALE GENOMIC DNA]</scope>
    <source>
        <strain evidence="2 3">3753O</strain>
    </source>
</reference>
<accession>A0ABX6C0C8</accession>
<evidence type="ECO:0000313" key="3">
    <source>
        <dbReference type="Proteomes" id="UP000326331"/>
    </source>
</evidence>
<evidence type="ECO:0000256" key="1">
    <source>
        <dbReference type="SAM" id="MobiDB-lite"/>
    </source>
</evidence>
<name>A0ABX6C0C8_9CHLR</name>